<feature type="transmembrane region" description="Helical" evidence="1">
    <location>
        <begin position="6"/>
        <end position="29"/>
    </location>
</feature>
<evidence type="ECO:0008006" key="4">
    <source>
        <dbReference type="Google" id="ProtNLM"/>
    </source>
</evidence>
<dbReference type="Pfam" id="PF11167">
    <property type="entry name" value="DUF2953"/>
    <property type="match status" value="1"/>
</dbReference>
<dbReference type="EMBL" id="BORC01000001">
    <property type="protein sequence ID" value="GIN60132.1"/>
    <property type="molecule type" value="Genomic_DNA"/>
</dbReference>
<comment type="caution">
    <text evidence="2">The sequence shown here is derived from an EMBL/GenBank/DDBJ whole genome shotgun (WGS) entry which is preliminary data.</text>
</comment>
<keyword evidence="1" id="KW-0812">Transmembrane</keyword>
<keyword evidence="3" id="KW-1185">Reference proteome</keyword>
<keyword evidence="1" id="KW-1133">Transmembrane helix</keyword>
<gene>
    <name evidence="2" type="ORF">J27TS8_01250</name>
</gene>
<evidence type="ECO:0000313" key="3">
    <source>
        <dbReference type="Proteomes" id="UP000682111"/>
    </source>
</evidence>
<evidence type="ECO:0000313" key="2">
    <source>
        <dbReference type="EMBL" id="GIN60132.1"/>
    </source>
</evidence>
<accession>A0A919WE46</accession>
<reference evidence="2" key="1">
    <citation type="submission" date="2021-03" db="EMBL/GenBank/DDBJ databases">
        <title>Antimicrobial resistance genes in bacteria isolated from Japanese honey, and their potential for conferring macrolide and lincosamide resistance in the American foulbrood pathogen Paenibacillus larvae.</title>
        <authorList>
            <person name="Okamoto M."/>
            <person name="Kumagai M."/>
            <person name="Kanamori H."/>
            <person name="Takamatsu D."/>
        </authorList>
    </citation>
    <scope>NUCLEOTIDE SEQUENCE</scope>
    <source>
        <strain evidence="2">J27TS8</strain>
    </source>
</reference>
<organism evidence="2 3">
    <name type="scientific">Robertmurraya siralis</name>
    <dbReference type="NCBI Taxonomy" id="77777"/>
    <lineage>
        <taxon>Bacteria</taxon>
        <taxon>Bacillati</taxon>
        <taxon>Bacillota</taxon>
        <taxon>Bacilli</taxon>
        <taxon>Bacillales</taxon>
        <taxon>Bacillaceae</taxon>
        <taxon>Robertmurraya</taxon>
    </lineage>
</organism>
<protein>
    <recommendedName>
        <fullName evidence="4">DUF2953 domain-containing protein</fullName>
    </recommendedName>
</protein>
<sequence length="230" mass="26296">MWFFIALAVIMVLIIAIFFLKLMVIIDYYHNKDDDRLKITFKTFFGLIKYKINVPVIKIADDSPALVVKEKIETGPKENDQNKDTKQFSAEDMLHSIQDMEHLVKHVIGLHSIIRSFFKKITMSKLEWKTTVGVSDAAYTGMLTGLFWTVKGGLVGFLTSLLKVKTLPNLMITPDFNRTINETSFRCMIHFRIGHAIFAGIKLLKFWKGGKPHFKTKPLNILSGNKTKSV</sequence>
<dbReference type="Proteomes" id="UP000682111">
    <property type="component" value="Unassembled WGS sequence"/>
</dbReference>
<evidence type="ECO:0000256" key="1">
    <source>
        <dbReference type="SAM" id="Phobius"/>
    </source>
</evidence>
<name>A0A919WE46_9BACI</name>
<proteinExistence type="predicted"/>
<keyword evidence="1" id="KW-0472">Membrane</keyword>
<dbReference type="AlphaFoldDB" id="A0A919WE46"/>
<dbReference type="InterPro" id="IPR021338">
    <property type="entry name" value="DUF2953"/>
</dbReference>